<dbReference type="GO" id="GO:0042256">
    <property type="term" value="P:cytosolic ribosome assembly"/>
    <property type="evidence" value="ECO:0007669"/>
    <property type="project" value="TreeGrafter"/>
</dbReference>
<dbReference type="InParanoid" id="A0A6J2XB20"/>
<dbReference type="GeneID" id="115876644"/>
<dbReference type="PRINTS" id="PR00315">
    <property type="entry name" value="ELONGATNFCT"/>
</dbReference>
<dbReference type="InterPro" id="IPR000795">
    <property type="entry name" value="T_Tr_GTP-bd_dom"/>
</dbReference>
<dbReference type="SUPFAM" id="SSF54211">
    <property type="entry name" value="Ribosomal protein S5 domain 2-like"/>
    <property type="match status" value="1"/>
</dbReference>
<evidence type="ECO:0000256" key="1">
    <source>
        <dbReference type="ARBA" id="ARBA00022741"/>
    </source>
</evidence>
<dbReference type="GO" id="GO:0005829">
    <property type="term" value="C:cytosol"/>
    <property type="evidence" value="ECO:0007669"/>
    <property type="project" value="TreeGrafter"/>
</dbReference>
<dbReference type="Gene3D" id="3.30.70.240">
    <property type="match status" value="1"/>
</dbReference>
<dbReference type="Pfam" id="PF14492">
    <property type="entry name" value="EFG_III"/>
    <property type="match status" value="1"/>
</dbReference>
<keyword evidence="5" id="KW-1185">Reference proteome</keyword>
<proteinExistence type="predicted"/>
<dbReference type="CDD" id="cd16268">
    <property type="entry name" value="EF2_II"/>
    <property type="match status" value="1"/>
</dbReference>
<dbReference type="InterPro" id="IPR041095">
    <property type="entry name" value="EFG_II"/>
</dbReference>
<feature type="region of interest" description="Disordered" evidence="3">
    <location>
        <begin position="958"/>
        <end position="988"/>
    </location>
</feature>
<dbReference type="Proteomes" id="UP000504635">
    <property type="component" value="Unplaced"/>
</dbReference>
<dbReference type="Pfam" id="PF00679">
    <property type="entry name" value="EFG_C"/>
    <property type="match status" value="1"/>
</dbReference>
<feature type="domain" description="Tr-type G" evidence="4">
    <location>
        <begin position="19"/>
        <end position="246"/>
    </location>
</feature>
<dbReference type="InterPro" id="IPR035647">
    <property type="entry name" value="EFG_III/V"/>
</dbReference>
<evidence type="ECO:0000256" key="2">
    <source>
        <dbReference type="ARBA" id="ARBA00023134"/>
    </source>
</evidence>
<reference evidence="6" key="1">
    <citation type="submission" date="2025-08" db="UniProtKB">
        <authorList>
            <consortium name="RefSeq"/>
        </authorList>
    </citation>
    <scope>IDENTIFICATION</scope>
    <source>
        <tissue evidence="6">Gonads</tissue>
    </source>
</reference>
<evidence type="ECO:0000256" key="3">
    <source>
        <dbReference type="SAM" id="MobiDB-lite"/>
    </source>
</evidence>
<dbReference type="FunCoup" id="A0A6J2XB20">
    <property type="interactions" value="1647"/>
</dbReference>
<dbReference type="InterPro" id="IPR027417">
    <property type="entry name" value="P-loop_NTPase"/>
</dbReference>
<dbReference type="InterPro" id="IPR014721">
    <property type="entry name" value="Ribsml_uS5_D2-typ_fold_subgr"/>
</dbReference>
<dbReference type="GO" id="GO:1990904">
    <property type="term" value="C:ribonucleoprotein complex"/>
    <property type="evidence" value="ECO:0007669"/>
    <property type="project" value="TreeGrafter"/>
</dbReference>
<organism evidence="5 6">
    <name type="scientific">Sitophilus oryzae</name>
    <name type="common">Rice weevil</name>
    <name type="synonym">Curculio oryzae</name>
    <dbReference type="NCBI Taxonomy" id="7048"/>
    <lineage>
        <taxon>Eukaryota</taxon>
        <taxon>Metazoa</taxon>
        <taxon>Ecdysozoa</taxon>
        <taxon>Arthropoda</taxon>
        <taxon>Hexapoda</taxon>
        <taxon>Insecta</taxon>
        <taxon>Pterygota</taxon>
        <taxon>Neoptera</taxon>
        <taxon>Endopterygota</taxon>
        <taxon>Coleoptera</taxon>
        <taxon>Polyphaga</taxon>
        <taxon>Cucujiformia</taxon>
        <taxon>Curculionidae</taxon>
        <taxon>Dryophthorinae</taxon>
        <taxon>Sitophilus</taxon>
    </lineage>
</organism>
<dbReference type="GO" id="GO:0003924">
    <property type="term" value="F:GTPase activity"/>
    <property type="evidence" value="ECO:0007669"/>
    <property type="project" value="InterPro"/>
</dbReference>
<keyword evidence="1" id="KW-0547">Nucleotide-binding</keyword>
<dbReference type="KEGG" id="soy:115876644"/>
<dbReference type="OrthoDB" id="364892at2759"/>
<accession>A0A6J2XB20</accession>
<dbReference type="GO" id="GO:0005525">
    <property type="term" value="F:GTP binding"/>
    <property type="evidence" value="ECO:0007669"/>
    <property type="project" value="UniProtKB-KW"/>
</dbReference>
<feature type="compositionally biased region" description="Acidic residues" evidence="3">
    <location>
        <begin position="959"/>
        <end position="970"/>
    </location>
</feature>
<dbReference type="SUPFAM" id="SSF52540">
    <property type="entry name" value="P-loop containing nucleoside triphosphate hydrolases"/>
    <property type="match status" value="1"/>
</dbReference>
<evidence type="ECO:0000313" key="5">
    <source>
        <dbReference type="Proteomes" id="UP000504635"/>
    </source>
</evidence>
<dbReference type="SUPFAM" id="SSF54980">
    <property type="entry name" value="EF-G C-terminal domain-like"/>
    <property type="match status" value="2"/>
</dbReference>
<dbReference type="InterPro" id="IPR009000">
    <property type="entry name" value="Transl_B-barrel_sf"/>
</dbReference>
<evidence type="ECO:0000313" key="6">
    <source>
        <dbReference type="RefSeq" id="XP_030748356.1"/>
    </source>
</evidence>
<dbReference type="Gene3D" id="2.40.30.10">
    <property type="entry name" value="Translation factors"/>
    <property type="match status" value="1"/>
</dbReference>
<dbReference type="SUPFAM" id="SSF50447">
    <property type="entry name" value="Translation proteins"/>
    <property type="match status" value="1"/>
</dbReference>
<dbReference type="Gene3D" id="3.40.50.300">
    <property type="entry name" value="P-loop containing nucleotide triphosphate hydrolases"/>
    <property type="match status" value="1"/>
</dbReference>
<dbReference type="InterPro" id="IPR020568">
    <property type="entry name" value="Ribosomal_Su5_D2-typ_SF"/>
</dbReference>
<dbReference type="FunFam" id="3.30.70.870:FF:000002">
    <property type="entry name" value="Translation elongation factor 2"/>
    <property type="match status" value="1"/>
</dbReference>
<dbReference type="CDD" id="cd04096">
    <property type="entry name" value="eEF2_snRNP_like_C"/>
    <property type="match status" value="1"/>
</dbReference>
<dbReference type="PANTHER" id="PTHR42908:SF3">
    <property type="entry name" value="ELONGATION FACTOR-LIKE GTPASE 1"/>
    <property type="match status" value="1"/>
</dbReference>
<gene>
    <name evidence="6" type="primary">LOC115876644</name>
</gene>
<dbReference type="PANTHER" id="PTHR42908">
    <property type="entry name" value="TRANSLATION ELONGATION FACTOR-RELATED"/>
    <property type="match status" value="1"/>
</dbReference>
<keyword evidence="2" id="KW-0342">GTP-binding</keyword>
<dbReference type="NCBIfam" id="TIGR00231">
    <property type="entry name" value="small_GTP"/>
    <property type="match status" value="1"/>
</dbReference>
<dbReference type="RefSeq" id="XP_030748356.1">
    <property type="nucleotide sequence ID" value="XM_030892496.1"/>
</dbReference>
<dbReference type="Gene3D" id="3.30.70.870">
    <property type="entry name" value="Elongation Factor G (Translational Gtpase), domain 3"/>
    <property type="match status" value="1"/>
</dbReference>
<dbReference type="Pfam" id="PF00009">
    <property type="entry name" value="GTP_EFTU"/>
    <property type="match status" value="1"/>
</dbReference>
<name>A0A6J2XB20_SITOR</name>
<dbReference type="AlphaFoldDB" id="A0A6J2XB20"/>
<dbReference type="Gene3D" id="3.30.230.10">
    <property type="match status" value="1"/>
</dbReference>
<dbReference type="SMART" id="SM00838">
    <property type="entry name" value="EFG_C"/>
    <property type="match status" value="1"/>
</dbReference>
<protein>
    <submittedName>
        <fullName evidence="6">Elongation factor-like GTPase 1</fullName>
    </submittedName>
</protein>
<dbReference type="GO" id="GO:0043022">
    <property type="term" value="F:ribosome binding"/>
    <property type="evidence" value="ECO:0007669"/>
    <property type="project" value="TreeGrafter"/>
</dbReference>
<evidence type="ECO:0000259" key="4">
    <source>
        <dbReference type="PROSITE" id="PS51722"/>
    </source>
</evidence>
<dbReference type="PROSITE" id="PS51722">
    <property type="entry name" value="G_TR_2"/>
    <property type="match status" value="1"/>
</dbReference>
<dbReference type="InterPro" id="IPR005225">
    <property type="entry name" value="Small_GTP-bd"/>
</dbReference>
<sequence length="1012" mass="114793">MDIFKPTAEELRICMKDPSCIRNVCILAHVDHGKTTVADLLLATNRLVSKRMAGQLRYLDDRPDEQERGITMKSSAVSLLNIIHDENTKVRRKILLNLIDTPGHIDFSSEVGAAIRVCDAALILVDVVEGVCVQTRESISKAFEEHAKMILVVNKLDRLILELDKDIDLMFQSIIKVIEDCNVIIAELYQYEFMSNEVDIEDTGLLFNPDKDNVIFASAIDGWAFTTRQISKMFVDMIKNETVDSLNVKMWNFDCWVDSKGEINQGAVDRQKPNLFIQLCLKTIVHVYQSIIVRMEKDKIPSILKKLKIENPTREMTTSNDSKAQIKAILSAWKPLAYTVLSQCLNIIPAPSNLDKSKIEYLLNANHYIEDPFLYKCVQEVVPYFQDISVTENTPTIAYVSKMFCVNTKNLSQNAPKQFVPKPRPLGLPIQQLDNLSLTDKPEVNTESEETIKEQSLEDKIKEVSGEIAVIALARIFSGTLRVGQEIFAMSPGYIPNEDFSNEACFLSSNRYINKVQIKELYMLFGRELVLVDSVPAGNFCGIGGIESKVLRTATLSTTLKLVPLVEHPTSSPVVRYAVEPINPKELPILRHGLKLLMHSDSCVQVIMQETGELVIVTAGDVHLEKCIEDLKNKFAKIDIQVSSPMVSLRETIDNPLTELSQPIDFESSNIFLSILAVSLPQDIVDVIKNNHEFLTTVEQHQHKSLIDLIKGFNENVNDEKKELKEKIFKSEVTNRGIVHVKEQLKSAFLSCGPVWKNMANKIWSISILNDCVNLLLNDTSDYIQNIFLETNFYDKRTLLAQCIINPFHNFCKAGLICEEPLMNCAFIVKKFKLVKNINPQEINPQTVSLEESSVKSFMKTCFEKHEQRLMEPMYTTDIQVNTSILGKVYSVINRRHGKVLEAVGMDEKEKSFLVQAQIPVIESEGFVNEIRKTTSGQANPSLRFSHYEIIDGDPLVEPIEDEDASDDEFESKIEQAQRANKLRRDVRRRKGLHVEDEVVVHAEKQRTNKKK</sequence>
<dbReference type="InterPro" id="IPR000640">
    <property type="entry name" value="EFG_V-like"/>
</dbReference>